<dbReference type="PANTHER" id="PTHR34472">
    <property type="entry name" value="SULFUR CARRIER PROTEIN THIS"/>
    <property type="match status" value="1"/>
</dbReference>
<dbReference type="CDD" id="cd00565">
    <property type="entry name" value="Ubl_ThiS"/>
    <property type="match status" value="1"/>
</dbReference>
<dbReference type="InterPro" id="IPR003749">
    <property type="entry name" value="ThiS/MoaD-like"/>
</dbReference>
<evidence type="ECO:0000313" key="1">
    <source>
        <dbReference type="EMBL" id="NIJ10253.1"/>
    </source>
</evidence>
<proteinExistence type="predicted"/>
<dbReference type="PANTHER" id="PTHR34472:SF1">
    <property type="entry name" value="SULFUR CARRIER PROTEIN THIS"/>
    <property type="match status" value="1"/>
</dbReference>
<dbReference type="InterPro" id="IPR012675">
    <property type="entry name" value="Beta-grasp_dom_sf"/>
</dbReference>
<evidence type="ECO:0000313" key="2">
    <source>
        <dbReference type="Proteomes" id="UP000545493"/>
    </source>
</evidence>
<protein>
    <submittedName>
        <fullName evidence="1">Sulfur carrier protein</fullName>
    </submittedName>
</protein>
<dbReference type="EMBL" id="JAAOYM010000001">
    <property type="protein sequence ID" value="NIJ10253.1"/>
    <property type="molecule type" value="Genomic_DNA"/>
</dbReference>
<dbReference type="NCBIfam" id="TIGR01683">
    <property type="entry name" value="thiS"/>
    <property type="match status" value="1"/>
</dbReference>
<dbReference type="InterPro" id="IPR010035">
    <property type="entry name" value="Thi_S"/>
</dbReference>
<dbReference type="Proteomes" id="UP000545493">
    <property type="component" value="Unassembled WGS sequence"/>
</dbReference>
<organism evidence="1 2">
    <name type="scientific">Saccharomonospora amisosensis</name>
    <dbReference type="NCBI Taxonomy" id="1128677"/>
    <lineage>
        <taxon>Bacteria</taxon>
        <taxon>Bacillati</taxon>
        <taxon>Actinomycetota</taxon>
        <taxon>Actinomycetes</taxon>
        <taxon>Pseudonocardiales</taxon>
        <taxon>Pseudonocardiaceae</taxon>
        <taxon>Saccharomonospora</taxon>
    </lineage>
</organism>
<sequence length="66" mass="7062">MRVHVNGDEREFPEGSTVTDLLMAMGTEKQGVAVALDGEVVQRRDWADVVVPSGSHLEILTAVQGG</sequence>
<dbReference type="Gene3D" id="3.10.20.30">
    <property type="match status" value="1"/>
</dbReference>
<dbReference type="SUPFAM" id="SSF54285">
    <property type="entry name" value="MoaD/ThiS"/>
    <property type="match status" value="1"/>
</dbReference>
<dbReference type="AlphaFoldDB" id="A0A7X5ZNZ9"/>
<accession>A0A7X5ZNZ9</accession>
<dbReference type="RefSeq" id="WP_167166244.1">
    <property type="nucleotide sequence ID" value="NZ_JAAOYM010000001.1"/>
</dbReference>
<reference evidence="1 2" key="1">
    <citation type="submission" date="2020-03" db="EMBL/GenBank/DDBJ databases">
        <title>Sequencing the genomes of 1000 actinobacteria strains.</title>
        <authorList>
            <person name="Klenk H.-P."/>
        </authorList>
    </citation>
    <scope>NUCLEOTIDE SEQUENCE [LARGE SCALE GENOMIC DNA]</scope>
    <source>
        <strain evidence="1 2">DSM 45685</strain>
    </source>
</reference>
<keyword evidence="2" id="KW-1185">Reference proteome</keyword>
<comment type="caution">
    <text evidence="1">The sequence shown here is derived from an EMBL/GenBank/DDBJ whole genome shotgun (WGS) entry which is preliminary data.</text>
</comment>
<dbReference type="Pfam" id="PF02597">
    <property type="entry name" value="ThiS"/>
    <property type="match status" value="1"/>
</dbReference>
<gene>
    <name evidence="1" type="ORF">FHU38_000597</name>
</gene>
<name>A0A7X5ZNZ9_9PSEU</name>
<dbReference type="InterPro" id="IPR016155">
    <property type="entry name" value="Mopterin_synth/thiamin_S_b"/>
</dbReference>